<feature type="compositionally biased region" description="Gly residues" evidence="1">
    <location>
        <begin position="14"/>
        <end position="28"/>
    </location>
</feature>
<evidence type="ECO:0000256" key="1">
    <source>
        <dbReference type="SAM" id="MobiDB-lite"/>
    </source>
</evidence>
<protein>
    <submittedName>
        <fullName evidence="2">(northern house mosquito) hypothetical protein</fullName>
    </submittedName>
</protein>
<sequence length="134" mass="14261">MLLLQAPDRRDGHLGGIVRGVTGSGRGSGRGRRRQRGERSVAQLVVQVAPVKALGEVAVLFIAAATAAVTFETVEQCSYPLGTTFMIITAKRVQHFGVGLDGEPGPGGRNDDRPRDQVDDVLEGGELLLVVVFR</sequence>
<name>A0A8D8G877_CULPI</name>
<dbReference type="EMBL" id="HBUE01134436">
    <property type="protein sequence ID" value="CAG6498090.1"/>
    <property type="molecule type" value="Transcribed_RNA"/>
</dbReference>
<feature type="region of interest" description="Disordered" evidence="1">
    <location>
        <begin position="14"/>
        <end position="36"/>
    </location>
</feature>
<dbReference type="AlphaFoldDB" id="A0A8D8G877"/>
<accession>A0A8D8G877</accession>
<evidence type="ECO:0000313" key="2">
    <source>
        <dbReference type="EMBL" id="CAG6498090.1"/>
    </source>
</evidence>
<reference evidence="2" key="1">
    <citation type="submission" date="2021-05" db="EMBL/GenBank/DDBJ databases">
        <authorList>
            <person name="Alioto T."/>
            <person name="Alioto T."/>
            <person name="Gomez Garrido J."/>
        </authorList>
    </citation>
    <scope>NUCLEOTIDE SEQUENCE</scope>
</reference>
<proteinExistence type="predicted"/>
<organism evidence="2">
    <name type="scientific">Culex pipiens</name>
    <name type="common">House mosquito</name>
    <dbReference type="NCBI Taxonomy" id="7175"/>
    <lineage>
        <taxon>Eukaryota</taxon>
        <taxon>Metazoa</taxon>
        <taxon>Ecdysozoa</taxon>
        <taxon>Arthropoda</taxon>
        <taxon>Hexapoda</taxon>
        <taxon>Insecta</taxon>
        <taxon>Pterygota</taxon>
        <taxon>Neoptera</taxon>
        <taxon>Endopterygota</taxon>
        <taxon>Diptera</taxon>
        <taxon>Nematocera</taxon>
        <taxon>Culicoidea</taxon>
        <taxon>Culicidae</taxon>
        <taxon>Culicinae</taxon>
        <taxon>Culicini</taxon>
        <taxon>Culex</taxon>
        <taxon>Culex</taxon>
    </lineage>
</organism>